<dbReference type="InterPro" id="IPR001466">
    <property type="entry name" value="Beta-lactam-related"/>
</dbReference>
<evidence type="ECO:0000313" key="2">
    <source>
        <dbReference type="EMBL" id="MFD1810807.1"/>
    </source>
</evidence>
<dbReference type="GO" id="GO:0016787">
    <property type="term" value="F:hydrolase activity"/>
    <property type="evidence" value="ECO:0007669"/>
    <property type="project" value="UniProtKB-KW"/>
</dbReference>
<feature type="domain" description="Beta-lactamase-related" evidence="1">
    <location>
        <begin position="41"/>
        <end position="379"/>
    </location>
</feature>
<dbReference type="Proteomes" id="UP001597286">
    <property type="component" value="Unassembled WGS sequence"/>
</dbReference>
<dbReference type="Pfam" id="PF00144">
    <property type="entry name" value="Beta-lactamase"/>
    <property type="match status" value="1"/>
</dbReference>
<keyword evidence="3" id="KW-1185">Reference proteome</keyword>
<gene>
    <name evidence="2" type="ORF">ACFSJG_01150</name>
</gene>
<proteinExistence type="predicted"/>
<dbReference type="SUPFAM" id="SSF56601">
    <property type="entry name" value="beta-lactamase/transpeptidase-like"/>
    <property type="match status" value="1"/>
</dbReference>
<dbReference type="PANTHER" id="PTHR46825">
    <property type="entry name" value="D-ALANYL-D-ALANINE-CARBOXYPEPTIDASE/ENDOPEPTIDASE AMPH"/>
    <property type="match status" value="1"/>
</dbReference>
<evidence type="ECO:0000313" key="3">
    <source>
        <dbReference type="Proteomes" id="UP001597286"/>
    </source>
</evidence>
<evidence type="ECO:0000259" key="1">
    <source>
        <dbReference type="Pfam" id="PF00144"/>
    </source>
</evidence>
<name>A0ABW4NYG1_9NOCA</name>
<dbReference type="InterPro" id="IPR012338">
    <property type="entry name" value="Beta-lactam/transpept-like"/>
</dbReference>
<protein>
    <submittedName>
        <fullName evidence="2">Serine hydrolase domain-containing protein</fullName>
        <ecNumber evidence="2">3.-.-.-</ecNumber>
    </submittedName>
</protein>
<dbReference type="InterPro" id="IPR050491">
    <property type="entry name" value="AmpC-like"/>
</dbReference>
<dbReference type="EC" id="3.-.-.-" evidence="2"/>
<dbReference type="Gene3D" id="3.40.710.10">
    <property type="entry name" value="DD-peptidase/beta-lactamase superfamily"/>
    <property type="match status" value="1"/>
</dbReference>
<organism evidence="2 3">
    <name type="scientific">Rhodococcus gannanensis</name>
    <dbReference type="NCBI Taxonomy" id="1960308"/>
    <lineage>
        <taxon>Bacteria</taxon>
        <taxon>Bacillati</taxon>
        <taxon>Actinomycetota</taxon>
        <taxon>Actinomycetes</taxon>
        <taxon>Mycobacteriales</taxon>
        <taxon>Nocardiaceae</taxon>
        <taxon>Rhodococcus</taxon>
    </lineage>
</organism>
<accession>A0ABW4NYG1</accession>
<dbReference type="PANTHER" id="PTHR46825:SF7">
    <property type="entry name" value="D-ALANYL-D-ALANINE CARBOXYPEPTIDASE"/>
    <property type="match status" value="1"/>
</dbReference>
<dbReference type="EMBL" id="JBHUFB010000002">
    <property type="protein sequence ID" value="MFD1810807.1"/>
    <property type="molecule type" value="Genomic_DNA"/>
</dbReference>
<comment type="caution">
    <text evidence="2">The sequence shown here is derived from an EMBL/GenBank/DDBJ whole genome shotgun (WGS) entry which is preliminary data.</text>
</comment>
<sequence>MGFVRRMSALALAVGLVAACGSDDSSGSGSADPAKADEIMRVVRETMEDAHLKSVIVKASVDGDVVVEEAVGESMSGVSAGTDMHFRNGSVAMSYVATLLLVLVDQGVVSLDDKVSEWLPDLSNGDRVTLGQLAQMTSGYRDYVLGNAEFNAELDANPFRQWTPEELISYPVSQPLLYDPGTNWNYAHTNYVILGLALEKITGTPLAEALQEKVLGPMGLDQTTDPGTPAIADPALHAFTSERRDALKIPQEVRFYEESTYWNPSWTMARGAIQTTDIDDMHASAIAIGNGDLLTAESYLQMVTRNLIGKTTTLDGCATCFAQSDEYSYGLGIVSTGDWLIQNPFFSGESGVMAYLPSDKVAIAVAVTYGEEAFDGSGNTSNKAEDLFQKIGAVLAPEQAPPTPEG</sequence>
<dbReference type="PROSITE" id="PS51257">
    <property type="entry name" value="PROKAR_LIPOPROTEIN"/>
    <property type="match status" value="1"/>
</dbReference>
<reference evidence="3" key="1">
    <citation type="journal article" date="2019" name="Int. J. Syst. Evol. Microbiol.">
        <title>The Global Catalogue of Microorganisms (GCM) 10K type strain sequencing project: providing services to taxonomists for standard genome sequencing and annotation.</title>
        <authorList>
            <consortium name="The Broad Institute Genomics Platform"/>
            <consortium name="The Broad Institute Genome Sequencing Center for Infectious Disease"/>
            <person name="Wu L."/>
            <person name="Ma J."/>
        </authorList>
    </citation>
    <scope>NUCLEOTIDE SEQUENCE [LARGE SCALE GENOMIC DNA]</scope>
    <source>
        <strain evidence="3">DT72</strain>
    </source>
</reference>
<dbReference type="RefSeq" id="WP_378483369.1">
    <property type="nucleotide sequence ID" value="NZ_JBHUFB010000002.1"/>
</dbReference>
<keyword evidence="2" id="KW-0378">Hydrolase</keyword>